<dbReference type="InterPro" id="IPR041147">
    <property type="entry name" value="GH38_C"/>
</dbReference>
<dbReference type="GO" id="GO:0006013">
    <property type="term" value="P:mannose metabolic process"/>
    <property type="evidence" value="ECO:0007669"/>
    <property type="project" value="InterPro"/>
</dbReference>
<organism evidence="6 7">
    <name type="scientific">Candidatus Blautia merdavium</name>
    <dbReference type="NCBI Taxonomy" id="2838494"/>
    <lineage>
        <taxon>Bacteria</taxon>
        <taxon>Bacillati</taxon>
        <taxon>Bacillota</taxon>
        <taxon>Clostridia</taxon>
        <taxon>Lachnospirales</taxon>
        <taxon>Lachnospiraceae</taxon>
        <taxon>Blautia</taxon>
    </lineage>
</organism>
<sequence length="1036" mass="119600">MQRERIYEKRAEELKEKRYQSAAQLSPFAALPGTQDPDAVYRGEIPDFSQGETFRLGDVLEGKNRYLWLQKELEIPAAPAGFESAVLFRFEKMGGRNQGRFEGMVYADGKLLQGIDENHTEILLGDREGQKICLTFLIWTGMEGGEGDFFLRLNQAEVAFLHKNTDRLYFFMKAAAQTVKLLPQTDTGCTAVMKMADLVLQTLDWDREGFYESADCGAELLEQELEKQRQDKDITVHAVGHTHIDVAWLWRLKHTREKAQRSFATVLRLMERYDDYIFLQSQPQLYQYLKEDCPEMYEKIREKVSQGRWEPEGGMWLEADCNIPSGESLVRQLLHGIRFFEKEFGKTCRYLWLPDVFGYSWALPQIMKLCGLDTFMTTKISWNESNQIPEDLFWWKGIDGTRMLTYFIETPEEWRPDTDWFATYNGLLTPATLLGSWKKFKNQELSSDVMISYGYGDGGGGVTREMLEMRRVMDRMPGLPAVKTGTAGAFFDKIHENVRKVPQRVPVWDGELYLEFHRGTYTTQAYNKKMNRTMEGLLAQAEWLSCWNWVNGGSYETKQIQDCWEGVLLHQFHDIIPGSSIREVYEDSHKAYENLEAQAKQIRNEACNGLVGYSEGKYTAAVFDSFAREELLYLEQEETGKFYDGEQLLDTQKTEGGYWVKTQLEPLDMKEIAFCPGEEKEQEIPFEISLEDRQVITPNYKISWDEEGRLDRIYDQIHDREILKAGEKGNVLELYEDKPLGDDAWNIDAFYTEKMQRLEMTGEAVLQEIGSLLVKIRFRYVVGDSEIVQDMVLYRDSMRIDFQTFADWRESHKLLKAAFYTDIRAVKATYDIQFGCVERPNHGNTSWDRAKFEVCAQRWADLSEHGYGISLLNDGKYGYNIRENAVKLSLLRAPKHPDPMADIGKHQFTYALFPHEGAVTDGGTVEEAAKLNQRPLILKDRSPKNRVGLFDIQADGVQIDAVKKAEDDQAVIIRLHEYKGGRGRAELLFAKDVQEAVVTDLLERKIEEEIPVSISGRSVQLRLKPFEIKTLKVRIS</sequence>
<evidence type="ECO:0000256" key="1">
    <source>
        <dbReference type="ARBA" id="ARBA00009792"/>
    </source>
</evidence>
<dbReference type="CDD" id="cd10789">
    <property type="entry name" value="GH38N_AMII_ER_cytosolic"/>
    <property type="match status" value="1"/>
</dbReference>
<evidence type="ECO:0000313" key="6">
    <source>
        <dbReference type="EMBL" id="HJC63119.1"/>
    </source>
</evidence>
<dbReference type="InterPro" id="IPR000602">
    <property type="entry name" value="Glyco_hydro_38_N"/>
</dbReference>
<dbReference type="Gene3D" id="3.20.110.10">
    <property type="entry name" value="Glycoside hydrolase 38, N terminal domain"/>
    <property type="match status" value="1"/>
</dbReference>
<dbReference type="InterPro" id="IPR015341">
    <property type="entry name" value="Glyco_hydro_38_cen"/>
</dbReference>
<reference evidence="6" key="1">
    <citation type="journal article" date="2021" name="PeerJ">
        <title>Extensive microbial diversity within the chicken gut microbiome revealed by metagenomics and culture.</title>
        <authorList>
            <person name="Gilroy R."/>
            <person name="Ravi A."/>
            <person name="Getino M."/>
            <person name="Pursley I."/>
            <person name="Horton D.L."/>
            <person name="Alikhan N.F."/>
            <person name="Baker D."/>
            <person name="Gharbi K."/>
            <person name="Hall N."/>
            <person name="Watson M."/>
            <person name="Adriaenssens E.M."/>
            <person name="Foster-Nyarko E."/>
            <person name="Jarju S."/>
            <person name="Secka A."/>
            <person name="Antonio M."/>
            <person name="Oren A."/>
            <person name="Chaudhuri R.R."/>
            <person name="La Ragione R."/>
            <person name="Hildebrand F."/>
            <person name="Pallen M.J."/>
        </authorList>
    </citation>
    <scope>NUCLEOTIDE SEQUENCE</scope>
    <source>
        <strain evidence="6">ChiBcec2-3848</strain>
    </source>
</reference>
<proteinExistence type="inferred from homology"/>
<reference evidence="6" key="2">
    <citation type="submission" date="2021-04" db="EMBL/GenBank/DDBJ databases">
        <authorList>
            <person name="Gilroy R."/>
        </authorList>
    </citation>
    <scope>NUCLEOTIDE SEQUENCE</scope>
    <source>
        <strain evidence="6">ChiBcec2-3848</strain>
    </source>
</reference>
<evidence type="ECO:0000256" key="4">
    <source>
        <dbReference type="ARBA" id="ARBA00023295"/>
    </source>
</evidence>
<dbReference type="Pfam" id="PF07748">
    <property type="entry name" value="Glyco_hydro_38C"/>
    <property type="match status" value="1"/>
</dbReference>
<dbReference type="InterPro" id="IPR037094">
    <property type="entry name" value="Glyco_hydro_38_cen_sf"/>
</dbReference>
<dbReference type="PANTHER" id="PTHR46017:SF1">
    <property type="entry name" value="ALPHA-MANNOSIDASE 2C1"/>
    <property type="match status" value="1"/>
</dbReference>
<dbReference type="SMART" id="SM00872">
    <property type="entry name" value="Alpha-mann_mid"/>
    <property type="match status" value="1"/>
</dbReference>
<dbReference type="FunFam" id="1.20.1270.50:FF:000004">
    <property type="entry name" value="alpha-mannosidase 2C1 isoform X1"/>
    <property type="match status" value="1"/>
</dbReference>
<dbReference type="Gene3D" id="2.70.98.30">
    <property type="entry name" value="Golgi alpha-mannosidase II, domain 4"/>
    <property type="match status" value="1"/>
</dbReference>
<dbReference type="SUPFAM" id="SSF74650">
    <property type="entry name" value="Galactose mutarotase-like"/>
    <property type="match status" value="1"/>
</dbReference>
<evidence type="ECO:0000259" key="5">
    <source>
        <dbReference type="SMART" id="SM00872"/>
    </source>
</evidence>
<dbReference type="InterPro" id="IPR027291">
    <property type="entry name" value="Glyco_hydro_38_N_sf"/>
</dbReference>
<keyword evidence="3" id="KW-0378">Hydrolase</keyword>
<accession>A0A9D2PLF2</accession>
<dbReference type="FunFam" id="3.20.110.10:FF:000002">
    <property type="entry name" value="alpha-mannosidase 2C1 isoform X1"/>
    <property type="match status" value="1"/>
</dbReference>
<dbReference type="GO" id="GO:0030246">
    <property type="term" value="F:carbohydrate binding"/>
    <property type="evidence" value="ECO:0007669"/>
    <property type="project" value="InterPro"/>
</dbReference>
<dbReference type="Pfam" id="PF09261">
    <property type="entry name" value="Alpha-mann_mid"/>
    <property type="match status" value="1"/>
</dbReference>
<keyword evidence="2" id="KW-0479">Metal-binding</keyword>
<dbReference type="SUPFAM" id="SSF88713">
    <property type="entry name" value="Glycoside hydrolase/deacetylase"/>
    <property type="match status" value="1"/>
</dbReference>
<dbReference type="FunFam" id="2.70.98.30:FF:000010">
    <property type="entry name" value="Cytosolic alpha-mannosidase"/>
    <property type="match status" value="1"/>
</dbReference>
<dbReference type="Pfam" id="PF01074">
    <property type="entry name" value="Glyco_hydro_38N"/>
    <property type="match status" value="1"/>
</dbReference>
<evidence type="ECO:0000256" key="2">
    <source>
        <dbReference type="ARBA" id="ARBA00022723"/>
    </source>
</evidence>
<comment type="similarity">
    <text evidence="1">Belongs to the glycosyl hydrolase 38 family.</text>
</comment>
<dbReference type="Gene3D" id="1.20.1270.50">
    <property type="entry name" value="Glycoside hydrolase family 38, central domain"/>
    <property type="match status" value="1"/>
</dbReference>
<dbReference type="Gene3D" id="2.60.40.2220">
    <property type="match status" value="1"/>
</dbReference>
<comment type="caution">
    <text evidence="6">The sequence shown here is derived from an EMBL/GenBank/DDBJ whole genome shotgun (WGS) entry which is preliminary data.</text>
</comment>
<dbReference type="InterPro" id="IPR028995">
    <property type="entry name" value="Glyco_hydro_57/38_cen_sf"/>
</dbReference>
<name>A0A9D2PLF2_9FIRM</name>
<dbReference type="PANTHER" id="PTHR46017">
    <property type="entry name" value="ALPHA-MANNOSIDASE 2C1"/>
    <property type="match status" value="1"/>
</dbReference>
<dbReference type="EMBL" id="DWVZ01000076">
    <property type="protein sequence ID" value="HJC63119.1"/>
    <property type="molecule type" value="Genomic_DNA"/>
</dbReference>
<dbReference type="GO" id="GO:0009313">
    <property type="term" value="P:oligosaccharide catabolic process"/>
    <property type="evidence" value="ECO:0007669"/>
    <property type="project" value="TreeGrafter"/>
</dbReference>
<evidence type="ECO:0000256" key="3">
    <source>
        <dbReference type="ARBA" id="ARBA00022801"/>
    </source>
</evidence>
<dbReference type="AlphaFoldDB" id="A0A9D2PLF2"/>
<dbReference type="InterPro" id="IPR011330">
    <property type="entry name" value="Glyco_hydro/deAcase_b/a-brl"/>
</dbReference>
<dbReference type="GO" id="GO:0004559">
    <property type="term" value="F:alpha-mannosidase activity"/>
    <property type="evidence" value="ECO:0007669"/>
    <property type="project" value="InterPro"/>
</dbReference>
<dbReference type="Proteomes" id="UP000823886">
    <property type="component" value="Unassembled WGS sequence"/>
</dbReference>
<keyword evidence="4" id="KW-0326">Glycosidase</keyword>
<dbReference type="Pfam" id="PF17677">
    <property type="entry name" value="Glyco_hydro38C2"/>
    <property type="match status" value="1"/>
</dbReference>
<dbReference type="InterPro" id="IPR011682">
    <property type="entry name" value="Glyco_hydro_38_C"/>
</dbReference>
<evidence type="ECO:0000313" key="7">
    <source>
        <dbReference type="Proteomes" id="UP000823886"/>
    </source>
</evidence>
<protein>
    <submittedName>
        <fullName evidence="6">Alpha-mannosidase</fullName>
    </submittedName>
</protein>
<dbReference type="SUPFAM" id="SSF88688">
    <property type="entry name" value="Families 57/38 glycoside transferase middle domain"/>
    <property type="match status" value="1"/>
</dbReference>
<gene>
    <name evidence="6" type="ORF">H9753_05810</name>
</gene>
<feature type="domain" description="Glycoside hydrolase family 38 central" evidence="5">
    <location>
        <begin position="515"/>
        <end position="592"/>
    </location>
</feature>
<dbReference type="InterPro" id="IPR011013">
    <property type="entry name" value="Gal_mutarotase_sf_dom"/>
</dbReference>
<dbReference type="GO" id="GO:0046872">
    <property type="term" value="F:metal ion binding"/>
    <property type="evidence" value="ECO:0007669"/>
    <property type="project" value="UniProtKB-KW"/>
</dbReference>